<dbReference type="OrthoDB" id="5214444at2759"/>
<dbReference type="AlphaFoldDB" id="A0A395N169"/>
<evidence type="ECO:0000313" key="2">
    <source>
        <dbReference type="Proteomes" id="UP000265631"/>
    </source>
</evidence>
<evidence type="ECO:0000313" key="1">
    <source>
        <dbReference type="EMBL" id="RFN53882.1"/>
    </source>
</evidence>
<sequence length="127" mass="14311">MSSPPEVSTPPAIFYSIDPNTNPSTWPGLKDTTGTVSIWKVDVIFINIDAASDFRLLRTGTNGHVHEAVNQVTKHIARGLYRIISMNVSEYCCHVVMATEKPRDELMWKNGFPWDKENDPQPQVVLE</sequence>
<keyword evidence="2" id="KW-1185">Reference proteome</keyword>
<dbReference type="EMBL" id="PXXK01000036">
    <property type="protein sequence ID" value="RFN53882.1"/>
    <property type="molecule type" value="Genomic_DNA"/>
</dbReference>
<accession>A0A395N169</accession>
<name>A0A395N169_9HYPO</name>
<dbReference type="Proteomes" id="UP000265631">
    <property type="component" value="Unassembled WGS sequence"/>
</dbReference>
<proteinExistence type="predicted"/>
<reference evidence="1 2" key="1">
    <citation type="journal article" date="2018" name="PLoS Pathog.">
        <title>Evolution of structural diversity of trichothecenes, a family of toxins produced by plant pathogenic and entomopathogenic fungi.</title>
        <authorList>
            <person name="Proctor R.H."/>
            <person name="McCormick S.P."/>
            <person name="Kim H.S."/>
            <person name="Cardoza R.E."/>
            <person name="Stanley A.M."/>
            <person name="Lindo L."/>
            <person name="Kelly A."/>
            <person name="Brown D.W."/>
            <person name="Lee T."/>
            <person name="Vaughan M.M."/>
            <person name="Alexander N.J."/>
            <person name="Busman M."/>
            <person name="Gutierrez S."/>
        </authorList>
    </citation>
    <scope>NUCLEOTIDE SEQUENCE [LARGE SCALE GENOMIC DNA]</scope>
    <source>
        <strain evidence="1 2">NRRL 13405</strain>
    </source>
</reference>
<protein>
    <submittedName>
        <fullName evidence="1">Uncharacterized protein</fullName>
    </submittedName>
</protein>
<organism evidence="1 2">
    <name type="scientific">Fusarium flagelliforme</name>
    <dbReference type="NCBI Taxonomy" id="2675880"/>
    <lineage>
        <taxon>Eukaryota</taxon>
        <taxon>Fungi</taxon>
        <taxon>Dikarya</taxon>
        <taxon>Ascomycota</taxon>
        <taxon>Pezizomycotina</taxon>
        <taxon>Sordariomycetes</taxon>
        <taxon>Hypocreomycetidae</taxon>
        <taxon>Hypocreales</taxon>
        <taxon>Nectriaceae</taxon>
        <taxon>Fusarium</taxon>
        <taxon>Fusarium incarnatum-equiseti species complex</taxon>
    </lineage>
</organism>
<gene>
    <name evidence="1" type="ORF">FIE12Z_1918</name>
</gene>
<comment type="caution">
    <text evidence="1">The sequence shown here is derived from an EMBL/GenBank/DDBJ whole genome shotgun (WGS) entry which is preliminary data.</text>
</comment>